<evidence type="ECO:0000256" key="1">
    <source>
        <dbReference type="ARBA" id="ARBA00038310"/>
    </source>
</evidence>
<dbReference type="OrthoDB" id="2135488at2759"/>
<evidence type="ECO:0000259" key="2">
    <source>
        <dbReference type="Pfam" id="PF04909"/>
    </source>
</evidence>
<evidence type="ECO:0000313" key="3">
    <source>
        <dbReference type="EMBL" id="KAF2868610.1"/>
    </source>
</evidence>
<dbReference type="Gene3D" id="3.20.20.140">
    <property type="entry name" value="Metal-dependent hydrolases"/>
    <property type="match status" value="1"/>
</dbReference>
<organism evidence="3 4">
    <name type="scientific">Massariosphaeria phaeospora</name>
    <dbReference type="NCBI Taxonomy" id="100035"/>
    <lineage>
        <taxon>Eukaryota</taxon>
        <taxon>Fungi</taxon>
        <taxon>Dikarya</taxon>
        <taxon>Ascomycota</taxon>
        <taxon>Pezizomycotina</taxon>
        <taxon>Dothideomycetes</taxon>
        <taxon>Pleosporomycetidae</taxon>
        <taxon>Pleosporales</taxon>
        <taxon>Pleosporales incertae sedis</taxon>
        <taxon>Massariosphaeria</taxon>
    </lineage>
</organism>
<keyword evidence="4" id="KW-1185">Reference proteome</keyword>
<accession>A0A7C8I9L4</accession>
<dbReference type="InterPro" id="IPR006680">
    <property type="entry name" value="Amidohydro-rel"/>
</dbReference>
<comment type="similarity">
    <text evidence="1">Belongs to the metallo-dependent hydrolases superfamily.</text>
</comment>
<dbReference type="AlphaFoldDB" id="A0A7C8I9L4"/>
<protein>
    <recommendedName>
        <fullName evidence="2">Amidohydrolase-related domain-containing protein</fullName>
    </recommendedName>
</protein>
<reference evidence="3 4" key="1">
    <citation type="submission" date="2020-01" db="EMBL/GenBank/DDBJ databases">
        <authorList>
            <consortium name="DOE Joint Genome Institute"/>
            <person name="Haridas S."/>
            <person name="Albert R."/>
            <person name="Binder M."/>
            <person name="Bloem J."/>
            <person name="Labutti K."/>
            <person name="Salamov A."/>
            <person name="Andreopoulos B."/>
            <person name="Baker S.E."/>
            <person name="Barry K."/>
            <person name="Bills G."/>
            <person name="Bluhm B.H."/>
            <person name="Cannon C."/>
            <person name="Castanera R."/>
            <person name="Culley D.E."/>
            <person name="Daum C."/>
            <person name="Ezra D."/>
            <person name="Gonzalez J.B."/>
            <person name="Henrissat B."/>
            <person name="Kuo A."/>
            <person name="Liang C."/>
            <person name="Lipzen A."/>
            <person name="Lutzoni F."/>
            <person name="Magnuson J."/>
            <person name="Mondo S."/>
            <person name="Nolan M."/>
            <person name="Ohm R."/>
            <person name="Pangilinan J."/>
            <person name="Park H.-J.H."/>
            <person name="Ramirez L."/>
            <person name="Alfaro M."/>
            <person name="Sun H."/>
            <person name="Tritt A."/>
            <person name="Yoshinaga Y."/>
            <person name="Zwiers L.-H.L."/>
            <person name="Turgeon B.G."/>
            <person name="Goodwin S.B."/>
            <person name="Spatafora J.W."/>
            <person name="Crous P.W."/>
            <person name="Grigoriev I.V."/>
        </authorList>
    </citation>
    <scope>NUCLEOTIDE SEQUENCE [LARGE SCALE GENOMIC DNA]</scope>
    <source>
        <strain evidence="3 4">CBS 611.86</strain>
    </source>
</reference>
<sequence length="161" mass="17705">MVERVRVLEGEGREGRVRFVLNHLCKPSLTTWPSPSPSLSRWNTALTRLGRDPAVYMKLSGSFNEFAPARTPASVPELLDALQPYVDRVFDAFGSRVLFGSDWPVCDVGGPVGESANWGLWVRVVEGLVGRRREAGGDVDGEAVWWRAGCEVYGIEGIGED</sequence>
<dbReference type="InterPro" id="IPR052350">
    <property type="entry name" value="Metallo-dep_Lactonases"/>
</dbReference>
<dbReference type="Proteomes" id="UP000481861">
    <property type="component" value="Unassembled WGS sequence"/>
</dbReference>
<dbReference type="PANTHER" id="PTHR43569:SF2">
    <property type="entry name" value="AMIDOHYDROLASE-RELATED DOMAIN-CONTAINING PROTEIN"/>
    <property type="match status" value="1"/>
</dbReference>
<dbReference type="PANTHER" id="PTHR43569">
    <property type="entry name" value="AMIDOHYDROLASE"/>
    <property type="match status" value="1"/>
</dbReference>
<dbReference type="GO" id="GO:0016787">
    <property type="term" value="F:hydrolase activity"/>
    <property type="evidence" value="ECO:0007669"/>
    <property type="project" value="InterPro"/>
</dbReference>
<evidence type="ECO:0000313" key="4">
    <source>
        <dbReference type="Proteomes" id="UP000481861"/>
    </source>
</evidence>
<gene>
    <name evidence="3" type="ORF">BDV95DRAFT_578836</name>
</gene>
<dbReference type="Pfam" id="PF04909">
    <property type="entry name" value="Amidohydro_2"/>
    <property type="match status" value="1"/>
</dbReference>
<dbReference type="EMBL" id="JAADJZ010000018">
    <property type="protein sequence ID" value="KAF2868610.1"/>
    <property type="molecule type" value="Genomic_DNA"/>
</dbReference>
<feature type="domain" description="Amidohydrolase-related" evidence="2">
    <location>
        <begin position="16"/>
        <end position="117"/>
    </location>
</feature>
<name>A0A7C8I9L4_9PLEO</name>
<dbReference type="SUPFAM" id="SSF51556">
    <property type="entry name" value="Metallo-dependent hydrolases"/>
    <property type="match status" value="1"/>
</dbReference>
<comment type="caution">
    <text evidence="3">The sequence shown here is derived from an EMBL/GenBank/DDBJ whole genome shotgun (WGS) entry which is preliminary data.</text>
</comment>
<proteinExistence type="inferred from homology"/>
<dbReference type="InterPro" id="IPR032466">
    <property type="entry name" value="Metal_Hydrolase"/>
</dbReference>